<dbReference type="InterPro" id="IPR007253">
    <property type="entry name" value="Cell_wall-bd_2"/>
</dbReference>
<dbReference type="SUPFAM" id="SSF52025">
    <property type="entry name" value="PA domain"/>
    <property type="match status" value="1"/>
</dbReference>
<dbReference type="PROSITE" id="PS51892">
    <property type="entry name" value="SUBTILASE"/>
    <property type="match status" value="1"/>
</dbReference>
<dbReference type="Gene3D" id="3.50.30.30">
    <property type="match status" value="1"/>
</dbReference>
<evidence type="ECO:0000259" key="11">
    <source>
        <dbReference type="Pfam" id="PF00082"/>
    </source>
</evidence>
<gene>
    <name evidence="14" type="ORF">B4U37_19395</name>
</gene>
<dbReference type="Pfam" id="PF06280">
    <property type="entry name" value="fn3_5"/>
    <property type="match status" value="1"/>
</dbReference>
<feature type="active site" description="Charge relay system" evidence="8">
    <location>
        <position position="267"/>
    </location>
</feature>
<feature type="active site" description="Charge relay system" evidence="8">
    <location>
        <position position="581"/>
    </location>
</feature>
<feature type="active site" description="Charge relay system" evidence="8">
    <location>
        <position position="201"/>
    </location>
</feature>
<evidence type="ECO:0000256" key="9">
    <source>
        <dbReference type="RuleBase" id="RU003355"/>
    </source>
</evidence>
<dbReference type="Gene3D" id="3.40.50.12090">
    <property type="match status" value="2"/>
</dbReference>
<reference evidence="14 15" key="1">
    <citation type="submission" date="2017-04" db="EMBL/GenBank/DDBJ databases">
        <title>Complete Genome Sequence of the Bacillus horikoshii 20a strain from Cuatro Cienegas, Coahuila, Mexico.</title>
        <authorList>
            <person name="Zarza E."/>
            <person name="Alcaraz L.D."/>
            <person name="Aguilar-Salinas B."/>
            <person name="Islas A."/>
            <person name="Olmedo-Alvarez G."/>
        </authorList>
    </citation>
    <scope>NUCLEOTIDE SEQUENCE [LARGE SCALE GENOMIC DNA]</scope>
    <source>
        <strain evidence="14 15">20a</strain>
    </source>
</reference>
<organism evidence="14 15">
    <name type="scientific">Sutcliffiella horikoshii</name>
    <dbReference type="NCBI Taxonomy" id="79883"/>
    <lineage>
        <taxon>Bacteria</taxon>
        <taxon>Bacillati</taxon>
        <taxon>Bacillota</taxon>
        <taxon>Bacilli</taxon>
        <taxon>Bacillales</taxon>
        <taxon>Bacillaceae</taxon>
        <taxon>Sutcliffiella</taxon>
    </lineage>
</organism>
<evidence type="ECO:0000256" key="1">
    <source>
        <dbReference type="ARBA" id="ARBA00011073"/>
    </source>
</evidence>
<evidence type="ECO:0000256" key="4">
    <source>
        <dbReference type="ARBA" id="ARBA00022729"/>
    </source>
</evidence>
<dbReference type="PROSITE" id="PS00137">
    <property type="entry name" value="SUBTILASE_HIS"/>
    <property type="match status" value="1"/>
</dbReference>
<dbReference type="PANTHER" id="PTHR30032">
    <property type="entry name" value="N-ACETYLMURAMOYL-L-ALANINE AMIDASE-RELATED"/>
    <property type="match status" value="1"/>
</dbReference>
<dbReference type="Gene3D" id="2.60.40.4070">
    <property type="match status" value="1"/>
</dbReference>
<dbReference type="EMBL" id="CP020880">
    <property type="protein sequence ID" value="ART78070.1"/>
    <property type="molecule type" value="Genomic_DNA"/>
</dbReference>
<evidence type="ECO:0000259" key="12">
    <source>
        <dbReference type="Pfam" id="PF02225"/>
    </source>
</evidence>
<dbReference type="Pfam" id="PF04122">
    <property type="entry name" value="CW_binding_2"/>
    <property type="match status" value="3"/>
</dbReference>
<dbReference type="PRINTS" id="PR00723">
    <property type="entry name" value="SUBTILISIN"/>
</dbReference>
<protein>
    <submittedName>
        <fullName evidence="14">Lactocepin</fullName>
    </submittedName>
</protein>
<evidence type="ECO:0000256" key="5">
    <source>
        <dbReference type="ARBA" id="ARBA00022737"/>
    </source>
</evidence>
<keyword evidence="15" id="KW-1185">Reference proteome</keyword>
<sequence>MQLRKYFLGFVAFLLVFSNLQFAVGATSVTKTPNGIDLKEVREMLDERQKFEEAADAAKAAFSATDKVRVIVELDGEAPIQYATKKNVLYKDLDESTKKSLVDTVEKQQATVKSAISSKGLTVEYKHQFTTAFNGFSGEVMFGDIKKIEALNGVANVYLANEYNRPEFEPNMTTSHDYIQSMQVWADAHFKGEGMVVSVIDSGVDPSHKDFVISDGTEEYLTKDLVDGLVNSEGLKGKFYTEKVPYGYNYYDQNYEIKDVGPAPSEHGMHVAGTVVANGEIMGVAPEAQVLGMKVFSNDPLYPSTWSDIYLAAIDDSIKLGADVLNMSLGSTASFYEADSAEDVAITRAVENGIVSSVSAGNSGHIGYGWDNPLFQNPDIGVVGAPGLNKDTLQVAASGNTAYLYQHSLTIDGTDFEGVGYGIDSWEDLAEVELFLLDGLGHPEDYQGVDVTGKVVVMSRGELTFFDKTQNAAAAGAAGIVVYNHDPEALFHEDQGGWAVPFMKLSYEDGQAIVETLENGNTDGNVEQLNQKESPEMGRMTDFTSWGTTPSLELKPEITAPGGNIYSTLNDDKYGVKSGTSMAAPHVAGGAALVQQYLKTDERFTDLNAEERTRLAKALMMNTADSIEDLNGNDYSPRRQGAGMMQLFAAVDTPAYVVEKNSGEGKVELKAFDSTKVSFTLSATNIADYEVSYKVDTSVLTDSFLEQENGPTLNALTTGALEGAKVTAPKELTLAAGETKEFTVSIDLANAKVPGYTADGTPTSMDLVENIFVEGFVTLSHKYEADLSVPFLGFYGDWSEPSVLDGFMAFGEEKYYDVGFPADAVFEDGVEDAQFWMTHLNDEEGNAFYGLSPNEDGWNDSINFLNAYLRNAKEVHYNVLDENGKEVRRILSSNYVRKNYFNAGNGTYFSLDADRAWDGTVKGSVVADGKYYYEINALVDGTDKWQSKKIPVVVDTTVPTVEITSFNEETGELEWNATDAGVGLDLIVVYVNGKAMVLDADAKNVTLPTSDINDIEVLAVDKVMNIGFDTYTFGDGTEPVIFMMHPEPFGAYATNEVPVSGYVTDDVRVEKVMVNGNEVATTLVNEEGEDRYYFETTVTYEEDGYYDVLITALDGGGNEFGISRKVFVDTTVPTLTVDVPKFVDMDVEEVTATTLLEDNFNYVSLHVDDNHEFEQPFTSPVKIMEPASVEYETTLSLKPGNNHFVFTLTDLGGNTVTKEVTVYRNEVAERVDRLRGADRYATAVELSKEGWEQSDVVVIARGDNYADALAGVPLAHKYNAPLLLTKTASLPDATKAEIERLGAKKVYILGGTAAVSKDVEDTFKAHGLEVKRLSGSDRWSTAGAIATEVAPNGANGVVVVNGKNFPDALSVASYAAQNGMPILLTDQNELPKQTNAALIALSPKQAIVVGGTAAVSDNVLKSLPNPKRIGGKDRYETAVNVAKHFDLDANHYYVATGKQFADALAGAALAANHHTGILLVGTSVSGHVEGFLTSEEVDTLTVIGGENAVSASVLEHLAKIVK</sequence>
<feature type="signal peptide" evidence="10">
    <location>
        <begin position="1"/>
        <end position="23"/>
    </location>
</feature>
<keyword evidence="4 10" id="KW-0732">Signal</keyword>
<dbReference type="InterPro" id="IPR036852">
    <property type="entry name" value="Peptidase_S8/S53_dom_sf"/>
</dbReference>
<keyword evidence="6 8" id="KW-0378">Hydrolase</keyword>
<proteinExistence type="inferred from homology"/>
<feature type="domain" description="PA" evidence="12">
    <location>
        <begin position="443"/>
        <end position="513"/>
    </location>
</feature>
<dbReference type="Gene3D" id="3.40.50.200">
    <property type="entry name" value="Peptidase S8/S53 domain"/>
    <property type="match status" value="1"/>
</dbReference>
<dbReference type="InterPro" id="IPR022398">
    <property type="entry name" value="Peptidase_S8_His-AS"/>
</dbReference>
<feature type="domain" description="C5a peptidase/Subtilisin-like protease SBT2-like Fn3-like" evidence="13">
    <location>
        <begin position="667"/>
        <end position="792"/>
    </location>
</feature>
<dbReference type="Pfam" id="PF02225">
    <property type="entry name" value="PA"/>
    <property type="match status" value="1"/>
</dbReference>
<dbReference type="InterPro" id="IPR046450">
    <property type="entry name" value="PA_dom_sf"/>
</dbReference>
<dbReference type="RefSeq" id="WP_088019565.1">
    <property type="nucleotide sequence ID" value="NZ_CP020880.1"/>
</dbReference>
<comment type="similarity">
    <text evidence="1 8 9">Belongs to the peptidase S8 family.</text>
</comment>
<evidence type="ECO:0000256" key="10">
    <source>
        <dbReference type="SAM" id="SignalP"/>
    </source>
</evidence>
<dbReference type="Gene3D" id="2.60.40.1710">
    <property type="entry name" value="Subtilisin-like superfamily"/>
    <property type="match status" value="1"/>
</dbReference>
<dbReference type="CDD" id="cd07475">
    <property type="entry name" value="Peptidases_S8_C5a_Peptidase"/>
    <property type="match status" value="1"/>
</dbReference>
<feature type="domain" description="Peptidase S8/S53" evidence="11">
    <location>
        <begin position="192"/>
        <end position="643"/>
    </location>
</feature>
<dbReference type="PROSITE" id="PS00138">
    <property type="entry name" value="SUBTILASE_SER"/>
    <property type="match status" value="1"/>
</dbReference>
<keyword evidence="7 8" id="KW-0720">Serine protease</keyword>
<evidence type="ECO:0000256" key="7">
    <source>
        <dbReference type="ARBA" id="ARBA00022825"/>
    </source>
</evidence>
<dbReference type="InterPro" id="IPR003137">
    <property type="entry name" value="PA_domain"/>
</dbReference>
<dbReference type="InterPro" id="IPR015500">
    <property type="entry name" value="Peptidase_S8_subtilisin-rel"/>
</dbReference>
<dbReference type="PANTHER" id="PTHR30032:SF8">
    <property type="entry name" value="GERMINATION-SPECIFIC N-ACETYLMURAMOYL-L-ALANINE AMIDASE"/>
    <property type="match status" value="1"/>
</dbReference>
<dbReference type="InterPro" id="IPR010435">
    <property type="entry name" value="C5a/SBT2-like_Fn3"/>
</dbReference>
<dbReference type="InterPro" id="IPR023828">
    <property type="entry name" value="Peptidase_S8_Ser-AS"/>
</dbReference>
<evidence type="ECO:0000256" key="3">
    <source>
        <dbReference type="ARBA" id="ARBA00022670"/>
    </source>
</evidence>
<dbReference type="Pfam" id="PF00082">
    <property type="entry name" value="Peptidase_S8"/>
    <property type="match status" value="1"/>
</dbReference>
<keyword evidence="3 8" id="KW-0645">Protease</keyword>
<evidence type="ECO:0000313" key="14">
    <source>
        <dbReference type="EMBL" id="ART78070.1"/>
    </source>
</evidence>
<dbReference type="PROSITE" id="PS00136">
    <property type="entry name" value="SUBTILASE_ASP"/>
    <property type="match status" value="1"/>
</dbReference>
<feature type="chain" id="PRO_5045587203" evidence="10">
    <location>
        <begin position="24"/>
        <end position="1522"/>
    </location>
</feature>
<dbReference type="InterPro" id="IPR000209">
    <property type="entry name" value="Peptidase_S8/S53_dom"/>
</dbReference>
<evidence type="ECO:0000259" key="13">
    <source>
        <dbReference type="Pfam" id="PF06280"/>
    </source>
</evidence>
<dbReference type="InterPro" id="IPR034216">
    <property type="entry name" value="C5a_Peptidase"/>
</dbReference>
<accession>A0ABM6KNI6</accession>
<evidence type="ECO:0000256" key="8">
    <source>
        <dbReference type="PROSITE-ProRule" id="PRU01240"/>
    </source>
</evidence>
<dbReference type="GeneID" id="96740569"/>
<name>A0ABM6KNI6_9BACI</name>
<dbReference type="SUPFAM" id="SSF52743">
    <property type="entry name" value="Subtilisin-like"/>
    <property type="match status" value="1"/>
</dbReference>
<evidence type="ECO:0000256" key="6">
    <source>
        <dbReference type="ARBA" id="ARBA00022801"/>
    </source>
</evidence>
<dbReference type="InterPro" id="IPR023827">
    <property type="entry name" value="Peptidase_S8_Asp-AS"/>
</dbReference>
<keyword evidence="2" id="KW-0964">Secreted</keyword>
<evidence type="ECO:0000313" key="15">
    <source>
        <dbReference type="Proteomes" id="UP000195573"/>
    </source>
</evidence>
<keyword evidence="5" id="KW-0677">Repeat</keyword>
<dbReference type="InterPro" id="IPR051922">
    <property type="entry name" value="Bact_Sporulation_Assoc"/>
</dbReference>
<dbReference type="Proteomes" id="UP000195573">
    <property type="component" value="Chromosome"/>
</dbReference>
<evidence type="ECO:0000256" key="2">
    <source>
        <dbReference type="ARBA" id="ARBA00022525"/>
    </source>
</evidence>